<evidence type="ECO:0000256" key="17">
    <source>
        <dbReference type="ARBA" id="ARBA00052865"/>
    </source>
</evidence>
<dbReference type="InterPro" id="IPR000581">
    <property type="entry name" value="ILV_EDD_N"/>
</dbReference>
<dbReference type="PANTHER" id="PTHR21000:SF13">
    <property type="entry name" value="DIHYDROXY-ACID DEHYDRATASE"/>
    <property type="match status" value="1"/>
</dbReference>
<feature type="binding site" evidence="19">
    <location>
        <position position="1200"/>
    </location>
    <ligand>
        <name>Mg(2+)</name>
        <dbReference type="ChEBI" id="CHEBI:18420"/>
    </ligand>
</feature>
<dbReference type="GO" id="GO:0005739">
    <property type="term" value="C:mitochondrion"/>
    <property type="evidence" value="ECO:0007669"/>
    <property type="project" value="TreeGrafter"/>
</dbReference>
<feature type="binding site" evidence="19">
    <location>
        <position position="1058"/>
    </location>
    <ligand>
        <name>Mg(2+)</name>
        <dbReference type="ChEBI" id="CHEBI:18420"/>
    </ligand>
</feature>
<feature type="binding site" evidence="19">
    <location>
        <position position="1248"/>
    </location>
    <ligand>
        <name>Zn(2+)</name>
        <dbReference type="ChEBI" id="CHEBI:29105"/>
        <label>2</label>
    </ligand>
</feature>
<dbReference type="SUPFAM" id="SSF53649">
    <property type="entry name" value="Alkaline phosphatase-like"/>
    <property type="match status" value="1"/>
</dbReference>
<feature type="binding site" evidence="19">
    <location>
        <position position="1249"/>
    </location>
    <ligand>
        <name>Zn(2+)</name>
        <dbReference type="ChEBI" id="CHEBI:29105"/>
        <label>2</label>
    </ligand>
</feature>
<dbReference type="Gene3D" id="3.40.720.10">
    <property type="entry name" value="Alkaline Phosphatase, subunit A"/>
    <property type="match status" value="1"/>
</dbReference>
<dbReference type="GO" id="GO:0004035">
    <property type="term" value="F:alkaline phosphatase activity"/>
    <property type="evidence" value="ECO:0007669"/>
    <property type="project" value="UniProtKB-EC"/>
</dbReference>
<dbReference type="RefSeq" id="XP_051365585.1">
    <property type="nucleotide sequence ID" value="XM_051510910.1"/>
</dbReference>
<dbReference type="Proteomes" id="UP001055219">
    <property type="component" value="Unassembled WGS sequence"/>
</dbReference>
<evidence type="ECO:0000256" key="3">
    <source>
        <dbReference type="ARBA" id="ARBA00022605"/>
    </source>
</evidence>
<feature type="region of interest" description="Disordered" evidence="22">
    <location>
        <begin position="92"/>
        <end position="118"/>
    </location>
</feature>
<evidence type="ECO:0000256" key="4">
    <source>
        <dbReference type="ARBA" id="ARBA00022714"/>
    </source>
</evidence>
<evidence type="ECO:0000256" key="12">
    <source>
        <dbReference type="ARBA" id="ARBA00023304"/>
    </source>
</evidence>
<dbReference type="Pfam" id="PF00245">
    <property type="entry name" value="Alk_phosphatase"/>
    <property type="match status" value="1"/>
</dbReference>
<accession>A0A9Q0BHS0</accession>
<dbReference type="Gene3D" id="3.50.30.80">
    <property type="entry name" value="IlvD/EDD C-terminal domain-like"/>
    <property type="match status" value="1"/>
</dbReference>
<dbReference type="GO" id="GO:0009082">
    <property type="term" value="P:branched-chain amino acid biosynthetic process"/>
    <property type="evidence" value="ECO:0007669"/>
    <property type="project" value="UniProtKB-KW"/>
</dbReference>
<dbReference type="SMART" id="SM00098">
    <property type="entry name" value="alkPPc"/>
    <property type="match status" value="1"/>
</dbReference>
<evidence type="ECO:0000256" key="10">
    <source>
        <dbReference type="ARBA" id="ARBA00023014"/>
    </source>
</evidence>
<evidence type="ECO:0000256" key="9">
    <source>
        <dbReference type="ARBA" id="ARBA00023004"/>
    </source>
</evidence>
<dbReference type="SUPFAM" id="SSF52016">
    <property type="entry name" value="LeuD/IlvD-like"/>
    <property type="match status" value="1"/>
</dbReference>
<evidence type="ECO:0000313" key="25">
    <source>
        <dbReference type="EMBL" id="KAI6784729.1"/>
    </source>
</evidence>
<dbReference type="PROSITE" id="PS00887">
    <property type="entry name" value="ILVD_EDD_2"/>
    <property type="match status" value="1"/>
</dbReference>
<comment type="cofactor">
    <cofactor evidence="19">
        <name>Zn(2+)</name>
        <dbReference type="ChEBI" id="CHEBI:29105"/>
    </cofactor>
    <text evidence="19">Binds 2 Zn(2+) ions.</text>
</comment>
<dbReference type="FunFam" id="3.40.720.10:FF:000063">
    <property type="entry name" value="Alkaline phosphatase"/>
    <property type="match status" value="1"/>
</dbReference>
<protein>
    <recommendedName>
        <fullName evidence="21">Alkaline phosphatase</fullName>
        <ecNumber evidence="21">3.1.3.1</ecNumber>
    </recommendedName>
</protein>
<dbReference type="InterPro" id="IPR037237">
    <property type="entry name" value="IlvD/EDD_N"/>
</dbReference>
<feature type="region of interest" description="Disordered" evidence="22">
    <location>
        <begin position="1"/>
        <end position="30"/>
    </location>
</feature>
<name>A0A9Q0BHS0_9HYPO</name>
<dbReference type="GeneID" id="75834295"/>
<reference evidence="25" key="1">
    <citation type="journal article" date="2021" name="J Fungi (Basel)">
        <title>Genomic and Metabolomic Analyses of the Marine Fungus Emericellopsis cladophorae: Insights into Saltwater Adaptability Mechanisms and Its Biosynthetic Potential.</title>
        <authorList>
            <person name="Goncalves M.F.M."/>
            <person name="Hilario S."/>
            <person name="Van de Peer Y."/>
            <person name="Esteves A.C."/>
            <person name="Alves A."/>
        </authorList>
    </citation>
    <scope>NUCLEOTIDE SEQUENCE</scope>
    <source>
        <strain evidence="25">MUM 19.33</strain>
    </source>
</reference>
<evidence type="ECO:0000256" key="14">
    <source>
        <dbReference type="ARBA" id="ARBA00029436"/>
    </source>
</evidence>
<reference evidence="25" key="2">
    <citation type="submission" date="2022-07" db="EMBL/GenBank/DDBJ databases">
        <authorList>
            <person name="Goncalves M.F.M."/>
            <person name="Hilario S."/>
            <person name="Van De Peer Y."/>
            <person name="Esteves A.C."/>
            <person name="Alves A."/>
        </authorList>
    </citation>
    <scope>NUCLEOTIDE SEQUENCE</scope>
    <source>
        <strain evidence="25">MUM 19.33</strain>
    </source>
</reference>
<comment type="similarity">
    <text evidence="1 20">Belongs to the alkaline phosphatase family.</text>
</comment>
<gene>
    <name evidence="25" type="ORF">J7T54_007822</name>
</gene>
<comment type="catalytic activity">
    <reaction evidence="17">
        <text>(2R,3R)-2,3-dihydroxy-3-methylpentanoate = (S)-3-methyl-2-oxopentanoate + H2O</text>
        <dbReference type="Rhea" id="RHEA:27694"/>
        <dbReference type="ChEBI" id="CHEBI:15377"/>
        <dbReference type="ChEBI" id="CHEBI:35146"/>
        <dbReference type="ChEBI" id="CHEBI:49258"/>
        <dbReference type="EC" id="4.2.1.9"/>
    </reaction>
    <physiologicalReaction direction="left-to-right" evidence="17">
        <dbReference type="Rhea" id="RHEA:27695"/>
    </physiologicalReaction>
</comment>
<dbReference type="InterPro" id="IPR050165">
    <property type="entry name" value="DHAD_IlvD/Edd"/>
</dbReference>
<keyword evidence="12" id="KW-0100">Branched-chain amino acid biosynthesis</keyword>
<dbReference type="InterPro" id="IPR020558">
    <property type="entry name" value="DiOHA_6PGluconate_deHydtase_CS"/>
</dbReference>
<feature type="domain" description="Dihydroxy-acid/6-phosphogluconate dehydratase N-terminal" evidence="23">
    <location>
        <begin position="346"/>
        <end position="662"/>
    </location>
</feature>
<proteinExistence type="inferred from homology"/>
<evidence type="ECO:0000256" key="21">
    <source>
        <dbReference type="RuleBase" id="RU003947"/>
    </source>
</evidence>
<evidence type="ECO:0000256" key="15">
    <source>
        <dbReference type="ARBA" id="ARBA00029437"/>
    </source>
</evidence>
<feature type="active site" description="Phosphoserine intermediate" evidence="18">
    <location>
        <position position="1005"/>
    </location>
</feature>
<dbReference type="SUPFAM" id="SSF143975">
    <property type="entry name" value="IlvD/EDD N-terminal domain-like"/>
    <property type="match status" value="1"/>
</dbReference>
<dbReference type="Pfam" id="PF00920">
    <property type="entry name" value="ILVD_EDD_N"/>
    <property type="match status" value="1"/>
</dbReference>
<dbReference type="NCBIfam" id="NF002068">
    <property type="entry name" value="PRK00911.1"/>
    <property type="match status" value="1"/>
</dbReference>
<evidence type="ECO:0000256" key="20">
    <source>
        <dbReference type="RuleBase" id="RU003946"/>
    </source>
</evidence>
<evidence type="ECO:0000259" key="24">
    <source>
        <dbReference type="Pfam" id="PF24877"/>
    </source>
</evidence>
<keyword evidence="11" id="KW-0456">Lyase</keyword>
<keyword evidence="10" id="KW-0411">Iron-sulfur</keyword>
<feature type="binding site" evidence="19">
    <location>
        <position position="957"/>
    </location>
    <ligand>
        <name>Mg(2+)</name>
        <dbReference type="ChEBI" id="CHEBI:18420"/>
    </ligand>
</feature>
<dbReference type="PROSITE" id="PS00123">
    <property type="entry name" value="ALKALINE_PHOSPHATASE"/>
    <property type="match status" value="1"/>
</dbReference>
<evidence type="ECO:0000313" key="26">
    <source>
        <dbReference type="Proteomes" id="UP001055219"/>
    </source>
</evidence>
<evidence type="ECO:0000256" key="1">
    <source>
        <dbReference type="ARBA" id="ARBA00005984"/>
    </source>
</evidence>
<evidence type="ECO:0000256" key="19">
    <source>
        <dbReference type="PIRSR" id="PIRSR601952-2"/>
    </source>
</evidence>
<feature type="binding site" evidence="19">
    <location>
        <position position="957"/>
    </location>
    <ligand>
        <name>Zn(2+)</name>
        <dbReference type="ChEBI" id="CHEBI:29105"/>
        <label>2</label>
    </ligand>
</feature>
<dbReference type="EC" id="3.1.3.1" evidence="21"/>
<keyword evidence="8 19" id="KW-0460">Magnesium</keyword>
<comment type="catalytic activity">
    <reaction evidence="13">
        <text>(2R)-2,3-dihydroxy-3-methylbutanoate = 3-methyl-2-oxobutanoate + H2O</text>
        <dbReference type="Rhea" id="RHEA:24809"/>
        <dbReference type="ChEBI" id="CHEBI:11851"/>
        <dbReference type="ChEBI" id="CHEBI:15377"/>
        <dbReference type="ChEBI" id="CHEBI:49072"/>
        <dbReference type="EC" id="4.2.1.9"/>
    </reaction>
    <physiologicalReaction direction="left-to-right" evidence="13">
        <dbReference type="Rhea" id="RHEA:24810"/>
    </physiologicalReaction>
</comment>
<dbReference type="InterPro" id="IPR001952">
    <property type="entry name" value="Alkaline_phosphatase"/>
</dbReference>
<evidence type="ECO:0000259" key="23">
    <source>
        <dbReference type="Pfam" id="PF00920"/>
    </source>
</evidence>
<evidence type="ECO:0000256" key="2">
    <source>
        <dbReference type="ARBA" id="ARBA00006486"/>
    </source>
</evidence>
<evidence type="ECO:0000256" key="8">
    <source>
        <dbReference type="ARBA" id="ARBA00022842"/>
    </source>
</evidence>
<evidence type="ECO:0000256" key="6">
    <source>
        <dbReference type="ARBA" id="ARBA00022801"/>
    </source>
</evidence>
<dbReference type="NCBIfam" id="TIGR00110">
    <property type="entry name" value="ilvD"/>
    <property type="match status" value="1"/>
</dbReference>
<evidence type="ECO:0000256" key="11">
    <source>
        <dbReference type="ARBA" id="ARBA00023239"/>
    </source>
</evidence>
<evidence type="ECO:0000256" key="16">
    <source>
        <dbReference type="ARBA" id="ARBA00034078"/>
    </source>
</evidence>
<evidence type="ECO:0000256" key="7">
    <source>
        <dbReference type="ARBA" id="ARBA00022833"/>
    </source>
</evidence>
<feature type="binding site" evidence="19">
    <location>
        <position position="1056"/>
    </location>
    <ligand>
        <name>Mg(2+)</name>
        <dbReference type="ChEBI" id="CHEBI:18420"/>
    </ligand>
</feature>
<feature type="compositionally biased region" description="Low complexity" evidence="22">
    <location>
        <begin position="101"/>
        <end position="118"/>
    </location>
</feature>
<feature type="domain" description="Dihydroxy-acid/6-phosphogluconate dehydratase C-terminal" evidence="24">
    <location>
        <begin position="674"/>
        <end position="857"/>
    </location>
</feature>
<comment type="pathway">
    <text evidence="15">Amino-acid biosynthesis; L-isoleucine biosynthesis; L-isoleucine from 2-oxobutanoate: step 3/4.</text>
</comment>
<keyword evidence="26" id="KW-1185">Reference proteome</keyword>
<evidence type="ECO:0000256" key="18">
    <source>
        <dbReference type="PIRSR" id="PIRSR601952-1"/>
    </source>
</evidence>
<comment type="cofactor">
    <cofactor evidence="19">
        <name>Mg(2+)</name>
        <dbReference type="ChEBI" id="CHEBI:18420"/>
    </cofactor>
    <text evidence="19">Binds 1 Mg(2+) ion.</text>
</comment>
<dbReference type="GO" id="GO:0051537">
    <property type="term" value="F:2 iron, 2 sulfur cluster binding"/>
    <property type="evidence" value="ECO:0007669"/>
    <property type="project" value="UniProtKB-KW"/>
</dbReference>
<comment type="cofactor">
    <cofactor evidence="16">
        <name>[2Fe-2S] cluster</name>
        <dbReference type="ChEBI" id="CHEBI:190135"/>
    </cofactor>
</comment>
<evidence type="ECO:0000256" key="22">
    <source>
        <dbReference type="SAM" id="MobiDB-lite"/>
    </source>
</evidence>
<feature type="compositionally biased region" description="Pro residues" evidence="22">
    <location>
        <begin position="279"/>
        <end position="294"/>
    </location>
</feature>
<keyword evidence="6 21" id="KW-0378">Hydrolase</keyword>
<dbReference type="CDD" id="cd16012">
    <property type="entry name" value="ALP"/>
    <property type="match status" value="1"/>
</dbReference>
<dbReference type="FunFam" id="3.50.30.80:FF:000001">
    <property type="entry name" value="Dihydroxy-acid dehydratase"/>
    <property type="match status" value="1"/>
</dbReference>
<comment type="caution">
    <text evidence="25">The sequence shown here is derived from an EMBL/GenBank/DDBJ whole genome shotgun (WGS) entry which is preliminary data.</text>
</comment>
<keyword evidence="5 19" id="KW-0479">Metal-binding</keyword>
<dbReference type="PRINTS" id="PR00113">
    <property type="entry name" value="ALKPHPHTASE"/>
</dbReference>
<dbReference type="EMBL" id="JAGIXG020000003">
    <property type="protein sequence ID" value="KAI6784729.1"/>
    <property type="molecule type" value="Genomic_DNA"/>
</dbReference>
<feature type="region of interest" description="Disordered" evidence="22">
    <location>
        <begin position="873"/>
        <end position="900"/>
    </location>
</feature>
<dbReference type="OrthoDB" id="7392499at2759"/>
<comment type="similarity">
    <text evidence="2">Belongs to the IlvD/Edd family.</text>
</comment>
<feature type="binding site" evidence="19">
    <location>
        <position position="1205"/>
    </location>
    <ligand>
        <name>Zn(2+)</name>
        <dbReference type="ChEBI" id="CHEBI:29105"/>
        <label>2</label>
    </ligand>
</feature>
<dbReference type="InterPro" id="IPR004404">
    <property type="entry name" value="DihydroxyA_deHydtase"/>
</dbReference>
<feature type="binding site" evidence="19">
    <location>
        <position position="1356"/>
    </location>
    <ligand>
        <name>Zn(2+)</name>
        <dbReference type="ChEBI" id="CHEBI:29105"/>
        <label>2</label>
    </ligand>
</feature>
<evidence type="ECO:0000256" key="13">
    <source>
        <dbReference type="ARBA" id="ARBA00029304"/>
    </source>
</evidence>
<dbReference type="GO" id="GO:0004160">
    <property type="term" value="F:dihydroxy-acid dehydratase activity"/>
    <property type="evidence" value="ECO:0007669"/>
    <property type="project" value="UniProtKB-EC"/>
</dbReference>
<dbReference type="Pfam" id="PF24877">
    <property type="entry name" value="ILV_EDD_C"/>
    <property type="match status" value="1"/>
</dbReference>
<comment type="pathway">
    <text evidence="14">Amino-acid biosynthesis; L-valine biosynthesis; L-valine from pyruvate: step 3/4.</text>
</comment>
<dbReference type="InterPro" id="IPR017850">
    <property type="entry name" value="Alkaline_phosphatase_core_sf"/>
</dbReference>
<feature type="binding site" evidence="19">
    <location>
        <position position="1209"/>
    </location>
    <ligand>
        <name>Zn(2+)</name>
        <dbReference type="ChEBI" id="CHEBI:29105"/>
        <label>2</label>
    </ligand>
</feature>
<dbReference type="GO" id="GO:0008652">
    <property type="term" value="P:amino acid biosynthetic process"/>
    <property type="evidence" value="ECO:0007669"/>
    <property type="project" value="UniProtKB-KW"/>
</dbReference>
<dbReference type="InterPro" id="IPR056740">
    <property type="entry name" value="ILV_EDD_C"/>
</dbReference>
<keyword evidence="7 19" id="KW-0862">Zinc</keyword>
<keyword evidence="4" id="KW-0001">2Fe-2S</keyword>
<keyword evidence="3" id="KW-0028">Amino-acid biosynthesis</keyword>
<evidence type="ECO:0000256" key="5">
    <source>
        <dbReference type="ARBA" id="ARBA00022723"/>
    </source>
</evidence>
<keyword evidence="9" id="KW-0408">Iron</keyword>
<dbReference type="Gene3D" id="1.10.60.40">
    <property type="match status" value="1"/>
</dbReference>
<dbReference type="PROSITE" id="PS00886">
    <property type="entry name" value="ILVD_EDD_1"/>
    <property type="match status" value="1"/>
</dbReference>
<dbReference type="PANTHER" id="PTHR21000">
    <property type="entry name" value="DIHYDROXY-ACID DEHYDRATASE DAD"/>
    <property type="match status" value="1"/>
</dbReference>
<comment type="catalytic activity">
    <reaction evidence="21">
        <text>a phosphate monoester + H2O = an alcohol + phosphate</text>
        <dbReference type="Rhea" id="RHEA:15017"/>
        <dbReference type="ChEBI" id="CHEBI:15377"/>
        <dbReference type="ChEBI" id="CHEBI:30879"/>
        <dbReference type="ChEBI" id="CHEBI:43474"/>
        <dbReference type="ChEBI" id="CHEBI:67140"/>
        <dbReference type="EC" id="3.1.3.1"/>
    </reaction>
</comment>
<feature type="region of interest" description="Disordered" evidence="22">
    <location>
        <begin position="230"/>
        <end position="315"/>
    </location>
</feature>
<sequence length="1422" mass="153296">MYTPVASMGSTRPSSGKHRKSLSTGGGRAWSDSEESYLLQTRSQKMPYKHIAAHLNKTELACRLHYHQICHGTNRRKRNLSTSSVHTDYSHLLRESSSEPVSRMSPASASSSGSVRLPSIVDQEKLPSLLPKPTSNNDASLLMGYPTGQRMLPAFEHPNMSSSSQSLFKLNTNLPSVTAAPSHAASHVDLTRLHAIYAAHRNTFWAAIAHEYGANASPASLETAWRTGRCCPKSSAHHQGASPMMTPNASPVSEARDTFSTMSERFPRLQSQADAAPAAPAPNPDDTLPQPPPAMSSQDRQLPEAQDDPKSSPDYIQFNHEAMLYAAGVPDRDMMKNAAQVGIASVCTHLLEFGKIVKDAVERQKMIAWQYNTVGVSDAITMGSESMRFSLQTREIIADSIESVTCGQSHDANISIPGCDKNMPGVVMAAARHNRPFIMIYGGTIRKGQSSLLEKEINISTCYEASGAYAYDKLHAKTGAGKEGRTPSDVMEDIERHACPGAGACGGMYTANTMATAIEAMGMSLPGSSSYPAVSPEKRRECEKVAAAIKICMEKDIRPRDLMTKKSFENALRLTMILGGSTNGVLHFLAMANTADVPLTLDDVAHASDTTPYLANLAPSGQYYMEDLYKIGGTPSVIKMLIHKGILHGDIPTVTGKTLAENVADWPSLDPGQQIIRPLENPYKDSGHIRILKGNFAPGGAVAKITGKEGTSFTGKARVFHKEHALNEALSRGDIKRDAGNLVLIVRYEGPKGGPGMPEQLRASAAIMGAGLSNVALVTDGRYSGASHGFIVGHVVPEAAAGGPIALVEDGDEITIDAVANRIDVAISEEEMARRRSAWKEPQPHVRRGALAKYASLSTVRFGANCRTSSIMQPSENDPLLSSEDPPPQTGASDDKTSRRSSRAREIGLFIWALIATAAVIVLAVWVQHSQQTDRGNRDRDNSNGAPKRNLVFMVSDGMGPASLSLTRSFRQHVDGLPINDTLVLDRHFWGSSRTLSSSSLVTDSAAGATAFSCGKKSYNGAISVTPDYQPCGSVLEAAKRAGYMTGLTVTTDITDATPACFASHVLFRALEDDIALQEVGDGVLGRTVDLMLGGGRCHFLPNTTEGSCRMDDVDVAKMAQDKYNWTYADSRSAFDKLEGGDKVNLPFMGLFAGADIPFELDRRSMNDVYPSLSEMTETALRSLELATKDSDMGFFLMIEGSRIDHAGHINDPAAQVHEVIEYDRAFKAVLDFIERSDTETVLVATSDHETGGLATALQEPGHLPVYGWYPKALAQATASCEHLAIKLQQHVLGTAMSKDKLKDWIENEIIVKGLGITDSSDEELDVLAADPAGALTVLSAMISLRAHVGWSTHGHTAVDVNVYSSGGPGTEAIRGNIENTDVGTFLREYLDVDVEAITAELKEKMDLGSMDVESMVHDYFM</sequence>
<dbReference type="InterPro" id="IPR018299">
    <property type="entry name" value="Alkaline_phosphatase_AS"/>
</dbReference>
<dbReference type="InterPro" id="IPR042096">
    <property type="entry name" value="Dihydro-acid_dehy_C"/>
</dbReference>
<dbReference type="GO" id="GO:0046872">
    <property type="term" value="F:metal ion binding"/>
    <property type="evidence" value="ECO:0007669"/>
    <property type="project" value="UniProtKB-KW"/>
</dbReference>
<organism evidence="25 26">
    <name type="scientific">Emericellopsis cladophorae</name>
    <dbReference type="NCBI Taxonomy" id="2686198"/>
    <lineage>
        <taxon>Eukaryota</taxon>
        <taxon>Fungi</taxon>
        <taxon>Dikarya</taxon>
        <taxon>Ascomycota</taxon>
        <taxon>Pezizomycotina</taxon>
        <taxon>Sordariomycetes</taxon>
        <taxon>Hypocreomycetidae</taxon>
        <taxon>Hypocreales</taxon>
        <taxon>Bionectriaceae</taxon>
        <taxon>Emericellopsis</taxon>
    </lineage>
</organism>